<comment type="caution">
    <text evidence="2">The sequence shown here is derived from an EMBL/GenBank/DDBJ whole genome shotgun (WGS) entry which is preliminary data.</text>
</comment>
<dbReference type="AlphaFoldDB" id="A0A8J4T2A2"/>
<proteinExistence type="predicted"/>
<evidence type="ECO:0000313" key="2">
    <source>
        <dbReference type="EMBL" id="KAF5396796.1"/>
    </source>
</evidence>
<organism evidence="2 3">
    <name type="scientific">Paragonimus heterotremus</name>
    <dbReference type="NCBI Taxonomy" id="100268"/>
    <lineage>
        <taxon>Eukaryota</taxon>
        <taxon>Metazoa</taxon>
        <taxon>Spiralia</taxon>
        <taxon>Lophotrochozoa</taxon>
        <taxon>Platyhelminthes</taxon>
        <taxon>Trematoda</taxon>
        <taxon>Digenea</taxon>
        <taxon>Plagiorchiida</taxon>
        <taxon>Troglotremata</taxon>
        <taxon>Troglotrematidae</taxon>
        <taxon>Paragonimus</taxon>
    </lineage>
</organism>
<accession>A0A8J4T2A2</accession>
<evidence type="ECO:0000313" key="3">
    <source>
        <dbReference type="Proteomes" id="UP000748531"/>
    </source>
</evidence>
<gene>
    <name evidence="2" type="ORF">PHET_10227</name>
</gene>
<dbReference type="OrthoDB" id="5817051at2759"/>
<reference evidence="2" key="1">
    <citation type="submission" date="2019-05" db="EMBL/GenBank/DDBJ databases">
        <title>Annotation for the trematode Paragonimus heterotremus.</title>
        <authorList>
            <person name="Choi Y.-J."/>
        </authorList>
    </citation>
    <scope>NUCLEOTIDE SEQUENCE</scope>
    <source>
        <strain evidence="2">LC</strain>
    </source>
</reference>
<feature type="compositionally biased region" description="Polar residues" evidence="1">
    <location>
        <begin position="1"/>
        <end position="14"/>
    </location>
</feature>
<evidence type="ECO:0000256" key="1">
    <source>
        <dbReference type="SAM" id="MobiDB-lite"/>
    </source>
</evidence>
<feature type="region of interest" description="Disordered" evidence="1">
    <location>
        <begin position="108"/>
        <end position="130"/>
    </location>
</feature>
<dbReference type="EMBL" id="LUCH01007329">
    <property type="protein sequence ID" value="KAF5396796.1"/>
    <property type="molecule type" value="Genomic_DNA"/>
</dbReference>
<sequence length="198" mass="21545">MSLPRTGNRNSISIRSLGPSHRTKRAKSSVLSTDLLCIPTLPAWAKSTRNPQLQQDLERYLKLSNGASRILSIAQNPLQCLDAAKTLFVSNVQLLSCLRQVQREKMEDAARSSGSTEPIPPDVGPGEVDQQLANSCSGRAKICLSGKDVLVISWVLSVVCHAMQRTSAVLLLLTHSGHFVISGNPIMKLRSPTGYLLF</sequence>
<name>A0A8J4T2A2_9TREM</name>
<protein>
    <submittedName>
        <fullName evidence="2">Uncharacterized protein</fullName>
    </submittedName>
</protein>
<feature type="region of interest" description="Disordered" evidence="1">
    <location>
        <begin position="1"/>
        <end position="26"/>
    </location>
</feature>
<keyword evidence="3" id="KW-1185">Reference proteome</keyword>
<dbReference type="Proteomes" id="UP000748531">
    <property type="component" value="Unassembled WGS sequence"/>
</dbReference>